<protein>
    <recommendedName>
        <fullName evidence="3">PhoD-like phosphatase metallophosphatase domain-containing protein</fullName>
    </recommendedName>
</protein>
<proteinExistence type="predicted"/>
<dbReference type="OrthoDB" id="10266805at2759"/>
<evidence type="ECO:0000313" key="4">
    <source>
        <dbReference type="EMBL" id="OMJ81200.1"/>
    </source>
</evidence>
<keyword evidence="5" id="KW-1185">Reference proteome</keyword>
<keyword evidence="1" id="KW-1133">Transmembrane helix</keyword>
<gene>
    <name evidence="4" type="ORF">SteCoe_18376</name>
</gene>
<reference evidence="4 5" key="1">
    <citation type="submission" date="2016-11" db="EMBL/GenBank/DDBJ databases">
        <title>The macronuclear genome of Stentor coeruleus: a giant cell with tiny introns.</title>
        <authorList>
            <person name="Slabodnick M."/>
            <person name="Ruby J.G."/>
            <person name="Reiff S.B."/>
            <person name="Swart E.C."/>
            <person name="Gosai S."/>
            <person name="Prabakaran S."/>
            <person name="Witkowska E."/>
            <person name="Larue G.E."/>
            <person name="Fisher S."/>
            <person name="Freeman R.M."/>
            <person name="Gunawardena J."/>
            <person name="Chu W."/>
            <person name="Stover N.A."/>
            <person name="Gregory B.D."/>
            <person name="Nowacki M."/>
            <person name="Derisi J."/>
            <person name="Roy S.W."/>
            <person name="Marshall W.F."/>
            <person name="Sood P."/>
        </authorList>
    </citation>
    <scope>NUCLEOTIDE SEQUENCE [LARGE SCALE GENOMIC DNA]</scope>
    <source>
        <strain evidence="4">WM001</strain>
    </source>
</reference>
<sequence length="384" mass="44996">MLFLCLLLAIGISSGRKVSEHRKISRIAFGSCANQFGNTNPEIFYSIANWKPEIYIWLGDIIYADRYSLPKIFIPTDEKSWRLKYNNFKNSNEYQNLMNTTMITGIYDDHDYGINDGDKSFIYKELGKKLVLEFLDDGSIRDHEGIYHSFVFEDLKLILLDVRWFRDNKWDNEGDSIGEEQWAWLEKELQSGERVKIIGNGLQVNTFDRSGPAEKWHEKSRLRLWKLLDKYPGVLLLSGDVHYGELLRIPCSKHVVYEMTSSGLTHSVFSTYNMISWYFLNIWQSFTFNVGKKYLHKNFGTIEIDWEAQIIHVSIRDSYNIPQIEHTILINELYGPNPDIEFCQADFKVLKYKHALSAFAVFILPFLLIFLATMIFLRKYSNSF</sequence>
<feature type="signal peptide" evidence="2">
    <location>
        <begin position="1"/>
        <end position="15"/>
    </location>
</feature>
<keyword evidence="2" id="KW-0732">Signal</keyword>
<feature type="transmembrane region" description="Helical" evidence="1">
    <location>
        <begin position="355"/>
        <end position="377"/>
    </location>
</feature>
<dbReference type="InterPro" id="IPR038607">
    <property type="entry name" value="PhoD-like_sf"/>
</dbReference>
<evidence type="ECO:0000256" key="1">
    <source>
        <dbReference type="SAM" id="Phobius"/>
    </source>
</evidence>
<dbReference type="PANTHER" id="PTHR33987:SF1">
    <property type="entry name" value="CALCINEURIN-LIKE METALLO-PHOSPHOESTERASE SUPERFAMILY PROTEIN"/>
    <property type="match status" value="1"/>
</dbReference>
<keyword evidence="1" id="KW-0472">Membrane</keyword>
<evidence type="ECO:0000256" key="2">
    <source>
        <dbReference type="SAM" id="SignalP"/>
    </source>
</evidence>
<comment type="caution">
    <text evidence="4">The sequence shown here is derived from an EMBL/GenBank/DDBJ whole genome shotgun (WGS) entry which is preliminary data.</text>
</comment>
<dbReference type="InterPro" id="IPR029052">
    <property type="entry name" value="Metallo-depent_PP-like"/>
</dbReference>
<feature type="domain" description="PhoD-like phosphatase metallophosphatase" evidence="3">
    <location>
        <begin position="28"/>
        <end position="312"/>
    </location>
</feature>
<dbReference type="EMBL" id="MPUH01000389">
    <property type="protein sequence ID" value="OMJ81200.1"/>
    <property type="molecule type" value="Genomic_DNA"/>
</dbReference>
<organism evidence="4 5">
    <name type="scientific">Stentor coeruleus</name>
    <dbReference type="NCBI Taxonomy" id="5963"/>
    <lineage>
        <taxon>Eukaryota</taxon>
        <taxon>Sar</taxon>
        <taxon>Alveolata</taxon>
        <taxon>Ciliophora</taxon>
        <taxon>Postciliodesmatophora</taxon>
        <taxon>Heterotrichea</taxon>
        <taxon>Heterotrichida</taxon>
        <taxon>Stentoridae</taxon>
        <taxon>Stentor</taxon>
    </lineage>
</organism>
<dbReference type="SUPFAM" id="SSF56300">
    <property type="entry name" value="Metallo-dependent phosphatases"/>
    <property type="match status" value="1"/>
</dbReference>
<dbReference type="Proteomes" id="UP000187209">
    <property type="component" value="Unassembled WGS sequence"/>
</dbReference>
<feature type="chain" id="PRO_5013091104" description="PhoD-like phosphatase metallophosphatase domain-containing protein" evidence="2">
    <location>
        <begin position="16"/>
        <end position="384"/>
    </location>
</feature>
<keyword evidence="1" id="KW-0812">Transmembrane</keyword>
<dbReference type="AlphaFoldDB" id="A0A1R2BWP9"/>
<dbReference type="PANTHER" id="PTHR33987">
    <property type="entry name" value="CALCINEURIN-LIKE METALLO-PHOSPHOESTERASE SUPERFAMILY PROTEIN"/>
    <property type="match status" value="1"/>
</dbReference>
<dbReference type="InterPro" id="IPR018946">
    <property type="entry name" value="PhoD-like_MPP"/>
</dbReference>
<evidence type="ECO:0000313" key="5">
    <source>
        <dbReference type="Proteomes" id="UP000187209"/>
    </source>
</evidence>
<evidence type="ECO:0000259" key="3">
    <source>
        <dbReference type="Pfam" id="PF09423"/>
    </source>
</evidence>
<dbReference type="CDD" id="cd07389">
    <property type="entry name" value="MPP_PhoD"/>
    <property type="match status" value="1"/>
</dbReference>
<dbReference type="Gene3D" id="3.60.21.70">
    <property type="entry name" value="PhoD-like phosphatase"/>
    <property type="match status" value="1"/>
</dbReference>
<dbReference type="Pfam" id="PF09423">
    <property type="entry name" value="PhoD"/>
    <property type="match status" value="1"/>
</dbReference>
<name>A0A1R2BWP9_9CILI</name>
<accession>A0A1R2BWP9</accession>